<dbReference type="InterPro" id="IPR028020">
    <property type="entry name" value="ASX_DEUBAD_dom"/>
</dbReference>
<dbReference type="InterPro" id="IPR024811">
    <property type="entry name" value="ASX/ASX-like"/>
</dbReference>
<gene>
    <name evidence="2" type="ORF">X975_21105</name>
</gene>
<organism evidence="2 3">
    <name type="scientific">Stegodyphus mimosarum</name>
    <name type="common">African social velvet spider</name>
    <dbReference type="NCBI Taxonomy" id="407821"/>
    <lineage>
        <taxon>Eukaryota</taxon>
        <taxon>Metazoa</taxon>
        <taxon>Ecdysozoa</taxon>
        <taxon>Arthropoda</taxon>
        <taxon>Chelicerata</taxon>
        <taxon>Arachnida</taxon>
        <taxon>Araneae</taxon>
        <taxon>Araneomorphae</taxon>
        <taxon>Entelegynae</taxon>
        <taxon>Eresoidea</taxon>
        <taxon>Eresidae</taxon>
        <taxon>Stegodyphus</taxon>
    </lineage>
</organism>
<dbReference type="GO" id="GO:0045944">
    <property type="term" value="P:positive regulation of transcription by RNA polymerase II"/>
    <property type="evidence" value="ECO:0007669"/>
    <property type="project" value="TreeGrafter"/>
</dbReference>
<dbReference type="GO" id="GO:0003682">
    <property type="term" value="F:chromatin binding"/>
    <property type="evidence" value="ECO:0007669"/>
    <property type="project" value="TreeGrafter"/>
</dbReference>
<dbReference type="PANTHER" id="PTHR13578">
    <property type="entry name" value="ADDITIONAL SEX COMBS LIKE PROTEIN ASXL"/>
    <property type="match status" value="1"/>
</dbReference>
<evidence type="ECO:0000259" key="1">
    <source>
        <dbReference type="Pfam" id="PF13919"/>
    </source>
</evidence>
<feature type="domain" description="ASX DEUBAD" evidence="1">
    <location>
        <begin position="14"/>
        <end position="50"/>
    </location>
</feature>
<dbReference type="AlphaFoldDB" id="A0A087U6P8"/>
<accession>A0A087U6P8</accession>
<dbReference type="PANTHER" id="PTHR13578:SF20">
    <property type="entry name" value="POLYCOMB PROTEIN ASX"/>
    <property type="match status" value="1"/>
</dbReference>
<sequence length="51" mass="5950">MIGPDYSVRLTATALSNEFFARACQEWKRRLQEGEFTPENQMKLKGEAERD</sequence>
<reference evidence="2 3" key="1">
    <citation type="submission" date="2013-11" db="EMBL/GenBank/DDBJ databases">
        <title>Genome sequencing of Stegodyphus mimosarum.</title>
        <authorList>
            <person name="Bechsgaard J."/>
        </authorList>
    </citation>
    <scope>NUCLEOTIDE SEQUENCE [LARGE SCALE GENOMIC DNA]</scope>
</reference>
<feature type="non-terminal residue" evidence="2">
    <location>
        <position position="51"/>
    </location>
</feature>
<dbReference type="STRING" id="407821.A0A087U6P8"/>
<dbReference type="Proteomes" id="UP000054359">
    <property type="component" value="Unassembled WGS sequence"/>
</dbReference>
<keyword evidence="3" id="KW-1185">Reference proteome</keyword>
<dbReference type="OrthoDB" id="9348951at2759"/>
<dbReference type="GO" id="GO:0009887">
    <property type="term" value="P:animal organ morphogenesis"/>
    <property type="evidence" value="ECO:0007669"/>
    <property type="project" value="TreeGrafter"/>
</dbReference>
<dbReference type="Pfam" id="PF13919">
    <property type="entry name" value="ASXH"/>
    <property type="match status" value="1"/>
</dbReference>
<evidence type="ECO:0000313" key="2">
    <source>
        <dbReference type="EMBL" id="KFM73037.1"/>
    </source>
</evidence>
<proteinExistence type="predicted"/>
<evidence type="ECO:0000313" key="3">
    <source>
        <dbReference type="Proteomes" id="UP000054359"/>
    </source>
</evidence>
<dbReference type="GO" id="GO:0035517">
    <property type="term" value="C:PR-DUB complex"/>
    <property type="evidence" value="ECO:0007669"/>
    <property type="project" value="TreeGrafter"/>
</dbReference>
<protein>
    <submittedName>
        <fullName evidence="2">Polycomb protein Asx</fullName>
    </submittedName>
</protein>
<dbReference type="EMBL" id="KK118468">
    <property type="protein sequence ID" value="KFM73037.1"/>
    <property type="molecule type" value="Genomic_DNA"/>
</dbReference>
<name>A0A087U6P8_STEMI</name>